<keyword evidence="1" id="KW-0812">Transmembrane</keyword>
<evidence type="ECO:0000313" key="3">
    <source>
        <dbReference type="Proteomes" id="UP000009286"/>
    </source>
</evidence>
<organism evidence="2 3">
    <name type="scientific">Micavibrio aeruginosavorus (strain ARL-13)</name>
    <dbReference type="NCBI Taxonomy" id="856793"/>
    <lineage>
        <taxon>Bacteria</taxon>
        <taxon>Pseudomonadati</taxon>
        <taxon>Bdellovibrionota</taxon>
        <taxon>Bdellovibrionia</taxon>
        <taxon>Bdellovibrionales</taxon>
        <taxon>Pseudobdellovibrionaceae</taxon>
        <taxon>Micavibrio</taxon>
    </lineage>
</organism>
<reference evidence="2 3" key="1">
    <citation type="journal article" date="2011" name="BMC Genomics">
        <title>Genomic insights into an obligate epibiotic bacterial predator: Micavibrio aeruginosavorus ARL-13.</title>
        <authorList>
            <person name="Wang Z."/>
            <person name="Kadouri D."/>
            <person name="Wu M."/>
        </authorList>
    </citation>
    <scope>NUCLEOTIDE SEQUENCE [LARGE SCALE GENOMIC DNA]</scope>
    <source>
        <strain evidence="2 3">ARL-13</strain>
    </source>
</reference>
<keyword evidence="1" id="KW-1133">Transmembrane helix</keyword>
<feature type="transmembrane region" description="Helical" evidence="1">
    <location>
        <begin position="64"/>
        <end position="84"/>
    </location>
</feature>
<keyword evidence="3" id="KW-1185">Reference proteome</keyword>
<proteinExistence type="predicted"/>
<accession>G2KRW8</accession>
<dbReference type="STRING" id="856793.MICA_1764"/>
<gene>
    <name evidence="2" type="ordered locus">MICA_1764</name>
</gene>
<dbReference type="AlphaFoldDB" id="G2KRW8"/>
<sequence length="210" mass="23500">MPVHKHEKWNEGASITMITNFETFGTGRLNGIIGRAFAPFCFNSRFRVTLRWNRRLTLRRWRRFMVLPETLLVVALVVFGNTIMPDFTPGQAAQAAIASPSEMTVVSKRDARGVQAQLRKDPALLSTMNAAQVIGAFSYADLEREEGSVQVLQFRGNECVLHVVVDMDAASVSHYEFNPRQTALYDGAAGERRDVRANDCVADILKSRPI</sequence>
<name>G2KRW8_MICAA</name>
<evidence type="ECO:0000313" key="2">
    <source>
        <dbReference type="EMBL" id="AEP10076.1"/>
    </source>
</evidence>
<dbReference type="HOGENOM" id="CLU_1407356_0_0_5"/>
<keyword evidence="1" id="KW-0472">Membrane</keyword>
<dbReference type="KEGG" id="mai:MICA_1764"/>
<dbReference type="EMBL" id="CP002382">
    <property type="protein sequence ID" value="AEP10076.1"/>
    <property type="molecule type" value="Genomic_DNA"/>
</dbReference>
<evidence type="ECO:0000256" key="1">
    <source>
        <dbReference type="SAM" id="Phobius"/>
    </source>
</evidence>
<dbReference type="Proteomes" id="UP000009286">
    <property type="component" value="Chromosome"/>
</dbReference>
<protein>
    <submittedName>
        <fullName evidence="2">Uncharacterized protein</fullName>
    </submittedName>
</protein>